<dbReference type="FunFam" id="1.10.3080.10:FF:000022">
    <property type="entry name" value="Chloride channel protein"/>
    <property type="match status" value="1"/>
</dbReference>
<feature type="transmembrane region" description="Helical" evidence="10">
    <location>
        <begin position="340"/>
        <end position="359"/>
    </location>
</feature>
<evidence type="ECO:0000256" key="7">
    <source>
        <dbReference type="ARBA" id="ARBA00023136"/>
    </source>
</evidence>
<dbReference type="SUPFAM" id="SSF81340">
    <property type="entry name" value="Clc chloride channel"/>
    <property type="match status" value="1"/>
</dbReference>
<evidence type="ECO:0000256" key="9">
    <source>
        <dbReference type="PROSITE-ProRule" id="PRU00703"/>
    </source>
</evidence>
<feature type="transmembrane region" description="Helical" evidence="10">
    <location>
        <begin position="55"/>
        <end position="75"/>
    </location>
</feature>
<proteinExistence type="inferred from homology"/>
<dbReference type="Pfam" id="PF00571">
    <property type="entry name" value="CBS"/>
    <property type="match status" value="1"/>
</dbReference>
<feature type="transmembrane region" description="Helical" evidence="10">
    <location>
        <begin position="299"/>
        <end position="319"/>
    </location>
</feature>
<dbReference type="GO" id="GO:0005247">
    <property type="term" value="F:voltage-gated chloride channel activity"/>
    <property type="evidence" value="ECO:0007669"/>
    <property type="project" value="TreeGrafter"/>
</dbReference>
<feature type="transmembrane region" description="Helical" evidence="10">
    <location>
        <begin position="407"/>
        <end position="427"/>
    </location>
</feature>
<dbReference type="WBParaSite" id="HCON_00048240-00001">
    <property type="protein sequence ID" value="HCON_00048240-00001"/>
    <property type="gene ID" value="HCON_00048240"/>
</dbReference>
<keyword evidence="4" id="KW-0677">Repeat</keyword>
<dbReference type="PANTHER" id="PTHR45720:SF10">
    <property type="entry name" value="CHLORIDE CHANNEL PROTEIN 2"/>
    <property type="match status" value="1"/>
</dbReference>
<feature type="domain" description="CBS" evidence="12">
    <location>
        <begin position="781"/>
        <end position="840"/>
    </location>
</feature>
<feature type="domain" description="CBS" evidence="12">
    <location>
        <begin position="561"/>
        <end position="620"/>
    </location>
</feature>
<evidence type="ECO:0000259" key="12">
    <source>
        <dbReference type="PROSITE" id="PS51371"/>
    </source>
</evidence>
<keyword evidence="3 10" id="KW-0812">Transmembrane</keyword>
<dbReference type="GO" id="GO:0005886">
    <property type="term" value="C:plasma membrane"/>
    <property type="evidence" value="ECO:0007669"/>
    <property type="project" value="TreeGrafter"/>
</dbReference>
<feature type="transmembrane region" description="Helical" evidence="10">
    <location>
        <begin position="241"/>
        <end position="262"/>
    </location>
</feature>
<dbReference type="InterPro" id="IPR000644">
    <property type="entry name" value="CBS_dom"/>
</dbReference>
<keyword evidence="8 10" id="KW-0868">Chloride</keyword>
<dbReference type="SUPFAM" id="SSF54631">
    <property type="entry name" value="CBS-domain pair"/>
    <property type="match status" value="1"/>
</dbReference>
<comment type="subcellular location">
    <subcellularLocation>
        <location evidence="1 10">Membrane</location>
        <topology evidence="1 10">Multi-pass membrane protein</topology>
    </subcellularLocation>
</comment>
<dbReference type="Gene3D" id="3.10.580.10">
    <property type="entry name" value="CBS-domain"/>
    <property type="match status" value="2"/>
</dbReference>
<dbReference type="SMART" id="SM00116">
    <property type="entry name" value="CBS"/>
    <property type="match status" value="2"/>
</dbReference>
<evidence type="ECO:0000313" key="14">
    <source>
        <dbReference type="WBParaSite" id="HCON_00048240-00001"/>
    </source>
</evidence>
<evidence type="ECO:0000256" key="3">
    <source>
        <dbReference type="ARBA" id="ARBA00022692"/>
    </source>
</evidence>
<feature type="compositionally biased region" description="Polar residues" evidence="11">
    <location>
        <begin position="942"/>
        <end position="956"/>
    </location>
</feature>
<dbReference type="OrthoDB" id="4564at2759"/>
<feature type="region of interest" description="Disordered" evidence="11">
    <location>
        <begin position="942"/>
        <end position="978"/>
    </location>
</feature>
<sequence length="978" mass="107895">MSQLLRRRFWKKDSRSKDPIVASPTQPKTTDRTYFGCCCGPKRILKVFKYAIEEWVFLALLGSIMAIFSLAMDVAVSKLQEGHIVLYRRFRNEQIWVVSFVVWTLYVVILICASALWAHFIAPQAIGSGIPEMKTVLRGVILKEYLTIRTLISKIIGLTLSLGTGLPIGKEGPLVHIASVVANQLNRFLPTPDGVFKNESRANEFLAAGCAVGVACTFSAPVGGVLFSIEVTSAYFAVRNYWRGFFAATCSATLFSVLRGLLRGTGNNRSAWSDLLDLSMEAHYQTTFTITDTYTSSELLAFAAMGLLCGILGALFILLHRTVVLFLRRNSFVKIVLQKYWLVYPAFVSFFMSAITYPLGFGKYLAGEEVFSHTVHDFFIACSWIHDTPYSCPRAVNESWIGPHGDISIFHSLVAFQITFFILSIIASTLPVPAGIFMPVFVLGGAFGRYTGEVLRVWYPHVIAGDNSRVIHPGAYAVVGAAAFCGAVTHTVSVAVIVFELTGQLVLLIPVMIAVLIANAVCSYLQPSIYDSIIKIKRLPYLPDISHSSSMYHSLPAEQFMTTPVAYVGKDSTYGEVQDVILKMAHVRAFPLVENKNSMVLLGSVTRPHLFKLIQSKLGVRARQAEATQRIRGVLNDMSRRYHVAGSGNLLTSKVSDITSPMGTKRFTIEAADTSNDGTIPQQSVKTGNLCSAVSSSSGGVPIPDYQKQRILAMGTKRLATVGVQSQADPYHTIGEVFRSITRKGRSKKDQDTEFDLHGEDREKWEKYVLEQTIDLTGVQIDPSPFQLIENTSLFKVHSLFSLLGLKRAYVTKAGRLVGVISLCDLRSAIEDLQSGVTPTPGETLSTDHKFETSSENDIDYLHPHLEVLTPESTMEDLKEMNEAQTPTAKVEANRRTSVSSQKPAHGLSFSKSDSCLRNQAVARSSFTEKKSCPAACQNAESLSQNGSNIAESGENSFRHRPRHSNFEEYHRSAKLDN</sequence>
<dbReference type="InterPro" id="IPR014743">
    <property type="entry name" value="Cl-channel_core"/>
</dbReference>
<dbReference type="Gene3D" id="1.10.3080.10">
    <property type="entry name" value="Clc chloride channel"/>
    <property type="match status" value="1"/>
</dbReference>
<evidence type="ECO:0000256" key="4">
    <source>
        <dbReference type="ARBA" id="ARBA00022737"/>
    </source>
</evidence>
<keyword evidence="9" id="KW-0129">CBS domain</keyword>
<dbReference type="PANTHER" id="PTHR45720">
    <property type="entry name" value="CHLORIDE CHANNEL PROTEIN 2"/>
    <property type="match status" value="1"/>
</dbReference>
<keyword evidence="6 10" id="KW-0406">Ion transport</keyword>
<evidence type="ECO:0000256" key="10">
    <source>
        <dbReference type="RuleBase" id="RU361221"/>
    </source>
</evidence>
<dbReference type="InterPro" id="IPR046342">
    <property type="entry name" value="CBS_dom_sf"/>
</dbReference>
<dbReference type="CDD" id="cd03683">
    <property type="entry name" value="ClC_1_like"/>
    <property type="match status" value="1"/>
</dbReference>
<dbReference type="InterPro" id="IPR001807">
    <property type="entry name" value="ClC"/>
</dbReference>
<reference evidence="14" key="1">
    <citation type="submission" date="2020-12" db="UniProtKB">
        <authorList>
            <consortium name="WormBaseParasite"/>
        </authorList>
    </citation>
    <scope>IDENTIFICATION</scope>
    <source>
        <strain evidence="14">MHco3</strain>
    </source>
</reference>
<accession>A0A7I4Y5M2</accession>
<keyword evidence="5 10" id="KW-1133">Transmembrane helix</keyword>
<evidence type="ECO:0000256" key="11">
    <source>
        <dbReference type="SAM" id="MobiDB-lite"/>
    </source>
</evidence>
<feature type="region of interest" description="Disordered" evidence="11">
    <location>
        <begin position="883"/>
        <end position="912"/>
    </location>
</feature>
<dbReference type="InterPro" id="IPR050970">
    <property type="entry name" value="Cl_channel_volt-gated"/>
</dbReference>
<dbReference type="OMA" id="RILPIRY"/>
<keyword evidence="7 10" id="KW-0472">Membrane</keyword>
<evidence type="ECO:0000256" key="2">
    <source>
        <dbReference type="ARBA" id="ARBA00022448"/>
    </source>
</evidence>
<dbReference type="PROSITE" id="PS51371">
    <property type="entry name" value="CBS"/>
    <property type="match status" value="2"/>
</dbReference>
<feature type="transmembrane region" description="Helical" evidence="10">
    <location>
        <begin position="205"/>
        <end position="229"/>
    </location>
</feature>
<comment type="similarity">
    <text evidence="10">Belongs to the chloride channel (TC 2.A.49) family.</text>
</comment>
<protein>
    <recommendedName>
        <fullName evidence="10">Chloride channel protein</fullName>
    </recommendedName>
</protein>
<dbReference type="AlphaFoldDB" id="A0A7I4Y5M2"/>
<evidence type="ECO:0000256" key="5">
    <source>
        <dbReference type="ARBA" id="ARBA00022989"/>
    </source>
</evidence>
<feature type="transmembrane region" description="Helical" evidence="10">
    <location>
        <begin position="95"/>
        <end position="118"/>
    </location>
</feature>
<feature type="compositionally biased region" description="Basic and acidic residues" evidence="11">
    <location>
        <begin position="965"/>
        <end position="978"/>
    </location>
</feature>
<feature type="transmembrane region" description="Helical" evidence="10">
    <location>
        <begin position="434"/>
        <end position="452"/>
    </location>
</feature>
<feature type="transmembrane region" description="Helical" evidence="10">
    <location>
        <begin position="475"/>
        <end position="498"/>
    </location>
</feature>
<evidence type="ECO:0000313" key="13">
    <source>
        <dbReference type="Proteomes" id="UP000025227"/>
    </source>
</evidence>
<name>A0A7I4Y5M2_HAECO</name>
<evidence type="ECO:0000256" key="1">
    <source>
        <dbReference type="ARBA" id="ARBA00004141"/>
    </source>
</evidence>
<dbReference type="Proteomes" id="UP000025227">
    <property type="component" value="Unplaced"/>
</dbReference>
<feature type="transmembrane region" description="Helical" evidence="10">
    <location>
        <begin position="505"/>
        <end position="526"/>
    </location>
</feature>
<organism evidence="13 14">
    <name type="scientific">Haemonchus contortus</name>
    <name type="common">Barber pole worm</name>
    <dbReference type="NCBI Taxonomy" id="6289"/>
    <lineage>
        <taxon>Eukaryota</taxon>
        <taxon>Metazoa</taxon>
        <taxon>Ecdysozoa</taxon>
        <taxon>Nematoda</taxon>
        <taxon>Chromadorea</taxon>
        <taxon>Rhabditida</taxon>
        <taxon>Rhabditina</taxon>
        <taxon>Rhabditomorpha</taxon>
        <taxon>Strongyloidea</taxon>
        <taxon>Trichostrongylidae</taxon>
        <taxon>Haemonchus</taxon>
    </lineage>
</organism>
<dbReference type="Pfam" id="PF00654">
    <property type="entry name" value="Voltage_CLC"/>
    <property type="match status" value="1"/>
</dbReference>
<keyword evidence="2 10" id="KW-0813">Transport</keyword>
<dbReference type="FunFam" id="3.10.580.10:FF:000048">
    <property type="entry name" value="Chloride channel 2c"/>
    <property type="match status" value="1"/>
</dbReference>
<keyword evidence="13" id="KW-1185">Reference proteome</keyword>
<evidence type="ECO:0000256" key="6">
    <source>
        <dbReference type="ARBA" id="ARBA00023065"/>
    </source>
</evidence>
<evidence type="ECO:0000256" key="8">
    <source>
        <dbReference type="ARBA" id="ARBA00023214"/>
    </source>
</evidence>
<dbReference type="PRINTS" id="PR00762">
    <property type="entry name" value="CLCHANNEL"/>
</dbReference>